<dbReference type="Proteomes" id="UP000662804">
    <property type="component" value="Segment"/>
</dbReference>
<evidence type="ECO:0000313" key="2">
    <source>
        <dbReference type="Proteomes" id="UP000662804"/>
    </source>
</evidence>
<reference evidence="1 2" key="1">
    <citation type="submission" date="2021-02" db="EMBL/GenBank/DDBJ databases">
        <authorList>
            <person name="Tang S.-L."/>
            <person name="Chiang P.-W."/>
            <person name="Pfeiffer F."/>
            <person name="Dyall-Smith M."/>
        </authorList>
    </citation>
    <scope>NUCLEOTIDE SEQUENCE [LARGE SCALE GENOMIC DNA]</scope>
    <source>
        <strain evidence="1">Hardyhisp2</strain>
    </source>
</reference>
<proteinExistence type="predicted"/>
<accession>A0A898KCU4</accession>
<protein>
    <submittedName>
        <fullName evidence="1">CxxC motif protein</fullName>
    </submittedName>
</protein>
<organism evidence="1 2">
    <name type="scientific">Haloarcula virus Hardyhisp2</name>
    <dbReference type="NCBI Taxonomy" id="2811386"/>
    <lineage>
        <taxon>Viruses</taxon>
        <taxon>Monodnaviria</taxon>
        <taxon>Trapavirae</taxon>
        <taxon>Saleviricota</taxon>
        <taxon>Huolimaviricetes</taxon>
        <taxon>Haloruvirales</taxon>
        <taxon>Pleolipoviridae</taxon>
        <taxon>Gammapleolipovirus</taxon>
        <taxon>Gammapleolipovirus hardyense</taxon>
        <taxon>Gammapleolipovirus Hardyhisp2</taxon>
    </lineage>
</organism>
<name>A0A898KCU4_9VIRU</name>
<dbReference type="EMBL" id="MW557853">
    <property type="protein sequence ID" value="QSJ05023.1"/>
    <property type="molecule type" value="Genomic_DNA"/>
</dbReference>
<keyword evidence="2" id="KW-1185">Reference proteome</keyword>
<gene>
    <name evidence="1" type="ORF">HdyHp2_015</name>
</gene>
<evidence type="ECO:0000313" key="1">
    <source>
        <dbReference type="EMBL" id="QSJ05023.1"/>
    </source>
</evidence>
<sequence>MSVSTKRYAQCIECGNKEAKHFKGNDVTVTETYEKLEEAYHCNECKSMTEHVKV</sequence>